<gene>
    <name evidence="6" type="primary">Dvir\GJ13194</name>
    <name evidence="6" type="ORF">Dvir_GJ13194</name>
</gene>
<comment type="similarity">
    <text evidence="1">Belongs to the N-acetylmuramoyl-L-alanine amidase 2 family.</text>
</comment>
<dbReference type="Proteomes" id="UP000008792">
    <property type="component" value="Unassembled WGS sequence"/>
</dbReference>
<dbReference type="HOGENOM" id="CLU_075160_0_0_1"/>
<keyword evidence="4" id="KW-0472">Membrane</keyword>
<dbReference type="PANTHER" id="PTHR11022:SF73">
    <property type="entry name" value="PEPTIDOGLYCAN-RECOGNITION PROTEIN LD"/>
    <property type="match status" value="1"/>
</dbReference>
<evidence type="ECO:0000313" key="7">
    <source>
        <dbReference type="Proteomes" id="UP000008792"/>
    </source>
</evidence>
<organism evidence="6 7">
    <name type="scientific">Drosophila virilis</name>
    <name type="common">Fruit fly</name>
    <dbReference type="NCBI Taxonomy" id="7244"/>
    <lineage>
        <taxon>Eukaryota</taxon>
        <taxon>Metazoa</taxon>
        <taxon>Ecdysozoa</taxon>
        <taxon>Arthropoda</taxon>
        <taxon>Hexapoda</taxon>
        <taxon>Insecta</taxon>
        <taxon>Pterygota</taxon>
        <taxon>Neoptera</taxon>
        <taxon>Endopterygota</taxon>
        <taxon>Diptera</taxon>
        <taxon>Brachycera</taxon>
        <taxon>Muscomorpha</taxon>
        <taxon>Ephydroidea</taxon>
        <taxon>Drosophilidae</taxon>
        <taxon>Drosophila</taxon>
    </lineage>
</organism>
<protein>
    <submittedName>
        <fullName evidence="6">Uncharacterized protein, isoform A</fullName>
        <ecNumber evidence="6">3.5.1.28</ecNumber>
    </submittedName>
</protein>
<keyword evidence="2" id="KW-0399">Innate immunity</keyword>
<feature type="domain" description="Peptidoglycan recognition protein family" evidence="5">
    <location>
        <begin position="111"/>
        <end position="247"/>
    </location>
</feature>
<dbReference type="CDD" id="cd06583">
    <property type="entry name" value="PGRP"/>
    <property type="match status" value="1"/>
</dbReference>
<dbReference type="AlphaFoldDB" id="B4LG42"/>
<accession>B4LG42</accession>
<dbReference type="GO" id="GO:0009253">
    <property type="term" value="P:peptidoglycan catabolic process"/>
    <property type="evidence" value="ECO:0007669"/>
    <property type="project" value="InterPro"/>
</dbReference>
<sequence>MEITANVVHVPVGGNLNTSCISTSSRASTYLRLETSAEPNEHTPLLAARGTSSPDSARTSATTAVGTAIYTKECFNWRIIGLLSMFISAMVLATYLLWRQTSAPSDNGYKLHLVRHDIWSGAHLHGQALLDAGKVVNVFITHTASEECSENCANLLQSLQRKHLGELPFNFLMAGDCETYEARGWQYASSFESLPQASSLVLAFVGDYSQWLPSLCQLQMAKALLWESQRRLKLQPSYQLYALRNVSRSEGDADALRHQLQLWPLYAGQRLVK</sequence>
<dbReference type="OMA" id="CETYEAR"/>
<dbReference type="InterPro" id="IPR015510">
    <property type="entry name" value="PGRP"/>
</dbReference>
<keyword evidence="3" id="KW-0391">Immunity</keyword>
<keyword evidence="6" id="KW-0378">Hydrolase</keyword>
<dbReference type="OrthoDB" id="7939567at2759"/>
<dbReference type="SMR" id="B4LG42"/>
<dbReference type="InterPro" id="IPR006619">
    <property type="entry name" value="PGRP_domain_met/bac"/>
</dbReference>
<keyword evidence="4" id="KW-1133">Transmembrane helix</keyword>
<dbReference type="Gene3D" id="3.40.80.10">
    <property type="entry name" value="Peptidoglycan recognition protein-like"/>
    <property type="match status" value="1"/>
</dbReference>
<dbReference type="GO" id="GO:0045087">
    <property type="term" value="P:innate immune response"/>
    <property type="evidence" value="ECO:0007669"/>
    <property type="project" value="UniProtKB-KW"/>
</dbReference>
<dbReference type="EMBL" id="CH940647">
    <property type="protein sequence ID" value="EDW69350.1"/>
    <property type="molecule type" value="Genomic_DNA"/>
</dbReference>
<evidence type="ECO:0000256" key="3">
    <source>
        <dbReference type="ARBA" id="ARBA00022859"/>
    </source>
</evidence>
<dbReference type="InterPro" id="IPR036505">
    <property type="entry name" value="Amidase/PGRP_sf"/>
</dbReference>
<evidence type="ECO:0000313" key="6">
    <source>
        <dbReference type="EMBL" id="EDW69350.1"/>
    </source>
</evidence>
<dbReference type="InterPro" id="IPR002502">
    <property type="entry name" value="Amidase_domain"/>
</dbReference>
<dbReference type="KEGG" id="dvi:6622569"/>
<dbReference type="PhylomeDB" id="B4LG42"/>
<keyword evidence="4" id="KW-0812">Transmembrane</keyword>
<dbReference type="GO" id="GO:0008745">
    <property type="term" value="F:N-acetylmuramoyl-L-alanine amidase activity"/>
    <property type="evidence" value="ECO:0007669"/>
    <property type="project" value="UniProtKB-EC"/>
</dbReference>
<evidence type="ECO:0000259" key="5">
    <source>
        <dbReference type="SMART" id="SM00701"/>
    </source>
</evidence>
<proteinExistence type="inferred from homology"/>
<evidence type="ECO:0000256" key="1">
    <source>
        <dbReference type="ARBA" id="ARBA00007553"/>
    </source>
</evidence>
<dbReference type="EC" id="3.5.1.28" evidence="6"/>
<name>B4LG42_DROVI</name>
<dbReference type="eggNOG" id="ENOG502TBSX">
    <property type="taxonomic scope" value="Eukaryota"/>
</dbReference>
<dbReference type="PANTHER" id="PTHR11022">
    <property type="entry name" value="PEPTIDOGLYCAN RECOGNITION PROTEIN"/>
    <property type="match status" value="1"/>
</dbReference>
<evidence type="ECO:0000256" key="2">
    <source>
        <dbReference type="ARBA" id="ARBA00022588"/>
    </source>
</evidence>
<evidence type="ECO:0000256" key="4">
    <source>
        <dbReference type="SAM" id="Phobius"/>
    </source>
</evidence>
<dbReference type="GO" id="GO:0008270">
    <property type="term" value="F:zinc ion binding"/>
    <property type="evidence" value="ECO:0007669"/>
    <property type="project" value="InterPro"/>
</dbReference>
<dbReference type="SMART" id="SM00701">
    <property type="entry name" value="PGRP"/>
    <property type="match status" value="1"/>
</dbReference>
<dbReference type="SUPFAM" id="SSF55846">
    <property type="entry name" value="N-acetylmuramoyl-L-alanine amidase-like"/>
    <property type="match status" value="1"/>
</dbReference>
<keyword evidence="7" id="KW-1185">Reference proteome</keyword>
<feature type="transmembrane region" description="Helical" evidence="4">
    <location>
        <begin position="79"/>
        <end position="98"/>
    </location>
</feature>
<reference evidence="6 7" key="1">
    <citation type="journal article" date="2007" name="Nature">
        <title>Evolution of genes and genomes on the Drosophila phylogeny.</title>
        <authorList>
            <consortium name="Drosophila 12 Genomes Consortium"/>
            <person name="Clark A.G."/>
            <person name="Eisen M.B."/>
            <person name="Smith D.R."/>
            <person name="Bergman C.M."/>
            <person name="Oliver B."/>
            <person name="Markow T.A."/>
            <person name="Kaufman T.C."/>
            <person name="Kellis M."/>
            <person name="Gelbart W."/>
            <person name="Iyer V.N."/>
            <person name="Pollard D.A."/>
            <person name="Sackton T.B."/>
            <person name="Larracuente A.M."/>
            <person name="Singh N.D."/>
            <person name="Abad J.P."/>
            <person name="Abt D.N."/>
            <person name="Adryan B."/>
            <person name="Aguade M."/>
            <person name="Akashi H."/>
            <person name="Anderson W.W."/>
            <person name="Aquadro C.F."/>
            <person name="Ardell D.H."/>
            <person name="Arguello R."/>
            <person name="Artieri C.G."/>
            <person name="Barbash D.A."/>
            <person name="Barker D."/>
            <person name="Barsanti P."/>
            <person name="Batterham P."/>
            <person name="Batzoglou S."/>
            <person name="Begun D."/>
            <person name="Bhutkar A."/>
            <person name="Blanco E."/>
            <person name="Bosak S.A."/>
            <person name="Bradley R.K."/>
            <person name="Brand A.D."/>
            <person name="Brent M.R."/>
            <person name="Brooks A.N."/>
            <person name="Brown R.H."/>
            <person name="Butlin R.K."/>
            <person name="Caggese C."/>
            <person name="Calvi B.R."/>
            <person name="Bernardo de Carvalho A."/>
            <person name="Caspi A."/>
            <person name="Castrezana S."/>
            <person name="Celniker S.E."/>
            <person name="Chang J.L."/>
            <person name="Chapple C."/>
            <person name="Chatterji S."/>
            <person name="Chinwalla A."/>
            <person name="Civetta A."/>
            <person name="Clifton S.W."/>
            <person name="Comeron J.M."/>
            <person name="Costello J.C."/>
            <person name="Coyne J.A."/>
            <person name="Daub J."/>
            <person name="David R.G."/>
            <person name="Delcher A.L."/>
            <person name="Delehaunty K."/>
            <person name="Do C.B."/>
            <person name="Ebling H."/>
            <person name="Edwards K."/>
            <person name="Eickbush T."/>
            <person name="Evans J.D."/>
            <person name="Filipski A."/>
            <person name="Findeiss S."/>
            <person name="Freyhult E."/>
            <person name="Fulton L."/>
            <person name="Fulton R."/>
            <person name="Garcia A.C."/>
            <person name="Gardiner A."/>
            <person name="Garfield D.A."/>
            <person name="Garvin B.E."/>
            <person name="Gibson G."/>
            <person name="Gilbert D."/>
            <person name="Gnerre S."/>
            <person name="Godfrey J."/>
            <person name="Good R."/>
            <person name="Gotea V."/>
            <person name="Gravely B."/>
            <person name="Greenberg A.J."/>
            <person name="Griffiths-Jones S."/>
            <person name="Gross S."/>
            <person name="Guigo R."/>
            <person name="Gustafson E.A."/>
            <person name="Haerty W."/>
            <person name="Hahn M.W."/>
            <person name="Halligan D.L."/>
            <person name="Halpern A.L."/>
            <person name="Halter G.M."/>
            <person name="Han M.V."/>
            <person name="Heger A."/>
            <person name="Hillier L."/>
            <person name="Hinrichs A.S."/>
            <person name="Holmes I."/>
            <person name="Hoskins R.A."/>
            <person name="Hubisz M.J."/>
            <person name="Hultmark D."/>
            <person name="Huntley M.A."/>
            <person name="Jaffe D.B."/>
            <person name="Jagadeeshan S."/>
            <person name="Jeck W.R."/>
            <person name="Johnson J."/>
            <person name="Jones C.D."/>
            <person name="Jordan W.C."/>
            <person name="Karpen G.H."/>
            <person name="Kataoka E."/>
            <person name="Keightley P.D."/>
            <person name="Kheradpour P."/>
            <person name="Kirkness E.F."/>
            <person name="Koerich L.B."/>
            <person name="Kristiansen K."/>
            <person name="Kudrna D."/>
            <person name="Kulathinal R.J."/>
            <person name="Kumar S."/>
            <person name="Kwok R."/>
            <person name="Lander E."/>
            <person name="Langley C.H."/>
            <person name="Lapoint R."/>
            <person name="Lazzaro B.P."/>
            <person name="Lee S.J."/>
            <person name="Levesque L."/>
            <person name="Li R."/>
            <person name="Lin C.F."/>
            <person name="Lin M.F."/>
            <person name="Lindblad-Toh K."/>
            <person name="Llopart A."/>
            <person name="Long M."/>
            <person name="Low L."/>
            <person name="Lozovsky E."/>
            <person name="Lu J."/>
            <person name="Luo M."/>
            <person name="Machado C.A."/>
            <person name="Makalowski W."/>
            <person name="Marzo M."/>
            <person name="Matsuda M."/>
            <person name="Matzkin L."/>
            <person name="McAllister B."/>
            <person name="McBride C.S."/>
            <person name="McKernan B."/>
            <person name="McKernan K."/>
            <person name="Mendez-Lago M."/>
            <person name="Minx P."/>
            <person name="Mollenhauer M.U."/>
            <person name="Montooth K."/>
            <person name="Mount S.M."/>
            <person name="Mu X."/>
            <person name="Myers E."/>
            <person name="Negre B."/>
            <person name="Newfeld S."/>
            <person name="Nielsen R."/>
            <person name="Noor M.A."/>
            <person name="O'Grady P."/>
            <person name="Pachter L."/>
            <person name="Papaceit M."/>
            <person name="Parisi M.J."/>
            <person name="Parisi M."/>
            <person name="Parts L."/>
            <person name="Pedersen J.S."/>
            <person name="Pesole G."/>
            <person name="Phillippy A.M."/>
            <person name="Ponting C.P."/>
            <person name="Pop M."/>
            <person name="Porcelli D."/>
            <person name="Powell J.R."/>
            <person name="Prohaska S."/>
            <person name="Pruitt K."/>
            <person name="Puig M."/>
            <person name="Quesneville H."/>
            <person name="Ram K.R."/>
            <person name="Rand D."/>
            <person name="Rasmussen M.D."/>
            <person name="Reed L.K."/>
            <person name="Reenan R."/>
            <person name="Reily A."/>
            <person name="Remington K.A."/>
            <person name="Rieger T.T."/>
            <person name="Ritchie M.G."/>
            <person name="Robin C."/>
            <person name="Rogers Y.H."/>
            <person name="Rohde C."/>
            <person name="Rozas J."/>
            <person name="Rubenfield M.J."/>
            <person name="Ruiz A."/>
            <person name="Russo S."/>
            <person name="Salzberg S.L."/>
            <person name="Sanchez-Gracia A."/>
            <person name="Saranga D.J."/>
            <person name="Sato H."/>
            <person name="Schaeffer S.W."/>
            <person name="Schatz M.C."/>
            <person name="Schlenke T."/>
            <person name="Schwartz R."/>
            <person name="Segarra C."/>
            <person name="Singh R.S."/>
            <person name="Sirot L."/>
            <person name="Sirota M."/>
            <person name="Sisneros N.B."/>
            <person name="Smith C.D."/>
            <person name="Smith T.F."/>
            <person name="Spieth J."/>
            <person name="Stage D.E."/>
            <person name="Stark A."/>
            <person name="Stephan W."/>
            <person name="Strausberg R.L."/>
            <person name="Strempel S."/>
            <person name="Sturgill D."/>
            <person name="Sutton G."/>
            <person name="Sutton G.G."/>
            <person name="Tao W."/>
            <person name="Teichmann S."/>
            <person name="Tobari Y.N."/>
            <person name="Tomimura Y."/>
            <person name="Tsolas J.M."/>
            <person name="Valente V.L."/>
            <person name="Venter E."/>
            <person name="Venter J.C."/>
            <person name="Vicario S."/>
            <person name="Vieira F.G."/>
            <person name="Vilella A.J."/>
            <person name="Villasante A."/>
            <person name="Walenz B."/>
            <person name="Wang J."/>
            <person name="Wasserman M."/>
            <person name="Watts T."/>
            <person name="Wilson D."/>
            <person name="Wilson R.K."/>
            <person name="Wing R.A."/>
            <person name="Wolfner M.F."/>
            <person name="Wong A."/>
            <person name="Wong G.K."/>
            <person name="Wu C.I."/>
            <person name="Wu G."/>
            <person name="Yamamoto D."/>
            <person name="Yang H.P."/>
            <person name="Yang S.P."/>
            <person name="Yorke J.A."/>
            <person name="Yoshida K."/>
            <person name="Zdobnov E."/>
            <person name="Zhang P."/>
            <person name="Zhang Y."/>
            <person name="Zimin A.V."/>
            <person name="Baldwin J."/>
            <person name="Abdouelleil A."/>
            <person name="Abdulkadir J."/>
            <person name="Abebe A."/>
            <person name="Abera B."/>
            <person name="Abreu J."/>
            <person name="Acer S.C."/>
            <person name="Aftuck L."/>
            <person name="Alexander A."/>
            <person name="An P."/>
            <person name="Anderson E."/>
            <person name="Anderson S."/>
            <person name="Arachi H."/>
            <person name="Azer M."/>
            <person name="Bachantsang P."/>
            <person name="Barry A."/>
            <person name="Bayul T."/>
            <person name="Berlin A."/>
            <person name="Bessette D."/>
            <person name="Bloom T."/>
            <person name="Blye J."/>
            <person name="Boguslavskiy L."/>
            <person name="Bonnet C."/>
            <person name="Boukhgalter B."/>
            <person name="Bourzgui I."/>
            <person name="Brown A."/>
            <person name="Cahill P."/>
            <person name="Channer S."/>
            <person name="Cheshatsang Y."/>
            <person name="Chuda L."/>
            <person name="Citroen M."/>
            <person name="Collymore A."/>
            <person name="Cooke P."/>
            <person name="Costello M."/>
            <person name="D'Aco K."/>
            <person name="Daza R."/>
            <person name="De Haan G."/>
            <person name="DeGray S."/>
            <person name="DeMaso C."/>
            <person name="Dhargay N."/>
            <person name="Dooley K."/>
            <person name="Dooley E."/>
            <person name="Doricent M."/>
            <person name="Dorje P."/>
            <person name="Dorjee K."/>
            <person name="Dupes A."/>
            <person name="Elong R."/>
            <person name="Falk J."/>
            <person name="Farina A."/>
            <person name="Faro S."/>
            <person name="Ferguson D."/>
            <person name="Fisher S."/>
            <person name="Foley C.D."/>
            <person name="Franke A."/>
            <person name="Friedrich D."/>
            <person name="Gadbois L."/>
            <person name="Gearin G."/>
            <person name="Gearin C.R."/>
            <person name="Giannoukos G."/>
            <person name="Goode T."/>
            <person name="Graham J."/>
            <person name="Grandbois E."/>
            <person name="Grewal S."/>
            <person name="Gyaltsen K."/>
            <person name="Hafez N."/>
            <person name="Hagos B."/>
            <person name="Hall J."/>
            <person name="Henson C."/>
            <person name="Hollinger A."/>
            <person name="Honan T."/>
            <person name="Huard M.D."/>
            <person name="Hughes L."/>
            <person name="Hurhula B."/>
            <person name="Husby M.E."/>
            <person name="Kamat A."/>
            <person name="Kanga B."/>
            <person name="Kashin S."/>
            <person name="Khazanovich D."/>
            <person name="Kisner P."/>
            <person name="Lance K."/>
            <person name="Lara M."/>
            <person name="Lee W."/>
            <person name="Lennon N."/>
            <person name="Letendre F."/>
            <person name="LeVine R."/>
            <person name="Lipovsky A."/>
            <person name="Liu X."/>
            <person name="Liu J."/>
            <person name="Liu S."/>
            <person name="Lokyitsang T."/>
            <person name="Lokyitsang Y."/>
            <person name="Lubonja R."/>
            <person name="Lui A."/>
            <person name="MacDonald P."/>
            <person name="Magnisalis V."/>
            <person name="Maru K."/>
            <person name="Matthews C."/>
            <person name="McCusker W."/>
            <person name="McDonough S."/>
            <person name="Mehta T."/>
            <person name="Meldrim J."/>
            <person name="Meneus L."/>
            <person name="Mihai O."/>
            <person name="Mihalev A."/>
            <person name="Mihova T."/>
            <person name="Mittelman R."/>
            <person name="Mlenga V."/>
            <person name="Montmayeur A."/>
            <person name="Mulrain L."/>
            <person name="Navidi A."/>
            <person name="Naylor J."/>
            <person name="Negash T."/>
            <person name="Nguyen T."/>
            <person name="Nguyen N."/>
            <person name="Nicol R."/>
            <person name="Norbu C."/>
            <person name="Norbu N."/>
            <person name="Novod N."/>
            <person name="O'Neill B."/>
            <person name="Osman S."/>
            <person name="Markiewicz E."/>
            <person name="Oyono O.L."/>
            <person name="Patti C."/>
            <person name="Phunkhang P."/>
            <person name="Pierre F."/>
            <person name="Priest M."/>
            <person name="Raghuraman S."/>
            <person name="Rege F."/>
            <person name="Reyes R."/>
            <person name="Rise C."/>
            <person name="Rogov P."/>
            <person name="Ross K."/>
            <person name="Ryan E."/>
            <person name="Settipalli S."/>
            <person name="Shea T."/>
            <person name="Sherpa N."/>
            <person name="Shi L."/>
            <person name="Shih D."/>
            <person name="Sparrow T."/>
            <person name="Spaulding J."/>
            <person name="Stalker J."/>
            <person name="Stange-Thomann N."/>
            <person name="Stavropoulos S."/>
            <person name="Stone C."/>
            <person name="Strader C."/>
            <person name="Tesfaye S."/>
            <person name="Thomson T."/>
            <person name="Thoulutsang Y."/>
            <person name="Thoulutsang D."/>
            <person name="Topham K."/>
            <person name="Topping I."/>
            <person name="Tsamla T."/>
            <person name="Vassiliev H."/>
            <person name="Vo A."/>
            <person name="Wangchuk T."/>
            <person name="Wangdi T."/>
            <person name="Weiand M."/>
            <person name="Wilkinson J."/>
            <person name="Wilson A."/>
            <person name="Yadav S."/>
            <person name="Young G."/>
            <person name="Yu Q."/>
            <person name="Zembek L."/>
            <person name="Zhong D."/>
            <person name="Zimmer A."/>
            <person name="Zwirko Z."/>
            <person name="Jaffe D.B."/>
            <person name="Alvarez P."/>
            <person name="Brockman W."/>
            <person name="Butler J."/>
            <person name="Chin C."/>
            <person name="Gnerre S."/>
            <person name="Grabherr M."/>
            <person name="Kleber M."/>
            <person name="Mauceli E."/>
            <person name="MacCallum I."/>
        </authorList>
    </citation>
    <scope>NUCLEOTIDE SEQUENCE [LARGE SCALE GENOMIC DNA]</scope>
    <source>
        <strain evidence="7">Tucson 15010-1051.87</strain>
    </source>
</reference>